<dbReference type="AlphaFoldDB" id="A0A3B0VFI8"/>
<name>A0A3B0VFI8_9ZZZZ</name>
<reference evidence="1" key="1">
    <citation type="submission" date="2018-06" db="EMBL/GenBank/DDBJ databases">
        <authorList>
            <person name="Zhirakovskaya E."/>
        </authorList>
    </citation>
    <scope>NUCLEOTIDE SEQUENCE</scope>
</reference>
<accession>A0A3B0VFI8</accession>
<organism evidence="1">
    <name type="scientific">hydrothermal vent metagenome</name>
    <dbReference type="NCBI Taxonomy" id="652676"/>
    <lineage>
        <taxon>unclassified sequences</taxon>
        <taxon>metagenomes</taxon>
        <taxon>ecological metagenomes</taxon>
    </lineage>
</organism>
<evidence type="ECO:0000313" key="1">
    <source>
        <dbReference type="EMBL" id="VAW37077.1"/>
    </source>
</evidence>
<sequence length="171" mass="19058">MNKLKKTTFFLLLMIAVGLFGFLDYHPALMAAPEHSLYNVTDPGWLNGRIKTVQAIIEKTPCSYTLLGWQDEESLYYEADCAGGSQLWQYLVSANRSEKITAVPPELYTEMVPATDITEGVLADIYPRELSTVSRETFIVGDVLPSPNGRFIALISRHVYGPQDVLLLTSP</sequence>
<proteinExistence type="predicted"/>
<gene>
    <name evidence="1" type="ORF">MNBD_CHLOROFLEXI01-4692</name>
</gene>
<dbReference type="EMBL" id="UOEU01000650">
    <property type="protein sequence ID" value="VAW37077.1"/>
    <property type="molecule type" value="Genomic_DNA"/>
</dbReference>
<protein>
    <submittedName>
        <fullName evidence="1">Uncharacterized protein</fullName>
    </submittedName>
</protein>